<reference evidence="1 2" key="1">
    <citation type="submission" date="2021-06" db="EMBL/GenBank/DDBJ databases">
        <authorList>
            <person name="Kallberg Y."/>
            <person name="Tangrot J."/>
            <person name="Rosling A."/>
        </authorList>
    </citation>
    <scope>NUCLEOTIDE SEQUENCE [LARGE SCALE GENOMIC DNA]</scope>
    <source>
        <strain evidence="1 2">120-4 pot B 10/14</strain>
    </source>
</reference>
<keyword evidence="2" id="KW-1185">Reference proteome</keyword>
<feature type="non-terminal residue" evidence="1">
    <location>
        <position position="1"/>
    </location>
</feature>
<gene>
    <name evidence="1" type="ORF">GMARGA_LOCUS11792</name>
</gene>
<name>A0ABN7UZJ7_GIGMA</name>
<comment type="caution">
    <text evidence="1">The sequence shown here is derived from an EMBL/GenBank/DDBJ whole genome shotgun (WGS) entry which is preliminary data.</text>
</comment>
<evidence type="ECO:0000313" key="1">
    <source>
        <dbReference type="EMBL" id="CAG8695572.1"/>
    </source>
</evidence>
<organism evidence="1 2">
    <name type="scientific">Gigaspora margarita</name>
    <dbReference type="NCBI Taxonomy" id="4874"/>
    <lineage>
        <taxon>Eukaryota</taxon>
        <taxon>Fungi</taxon>
        <taxon>Fungi incertae sedis</taxon>
        <taxon>Mucoromycota</taxon>
        <taxon>Glomeromycotina</taxon>
        <taxon>Glomeromycetes</taxon>
        <taxon>Diversisporales</taxon>
        <taxon>Gigasporaceae</taxon>
        <taxon>Gigaspora</taxon>
    </lineage>
</organism>
<dbReference type="Proteomes" id="UP000789901">
    <property type="component" value="Unassembled WGS sequence"/>
</dbReference>
<accession>A0ABN7UZJ7</accession>
<dbReference type="EMBL" id="CAJVQB010007011">
    <property type="protein sequence ID" value="CAG8695572.1"/>
    <property type="molecule type" value="Genomic_DNA"/>
</dbReference>
<protein>
    <submittedName>
        <fullName evidence="1">33875_t:CDS:1</fullName>
    </submittedName>
</protein>
<evidence type="ECO:0000313" key="2">
    <source>
        <dbReference type="Proteomes" id="UP000789901"/>
    </source>
</evidence>
<proteinExistence type="predicted"/>
<sequence length="102" mass="10665">HLSNFNVIFEDSIVVDIEAAATIDDVGGTFDVKLATAAIAFVDNVGSYTAFVVSDIIDVFDFANIASVGAFESVTDLNIANLGVALSSSMLPFFIPILLACS</sequence>